<evidence type="ECO:0000313" key="2">
    <source>
        <dbReference type="EMBL" id="ONK68650.1"/>
    </source>
</evidence>
<feature type="region of interest" description="Disordered" evidence="1">
    <location>
        <begin position="185"/>
        <end position="210"/>
    </location>
</feature>
<feature type="region of interest" description="Disordered" evidence="1">
    <location>
        <begin position="83"/>
        <end position="124"/>
    </location>
</feature>
<sequence>MVVVTCDPTSDPLLLSDHEPIRPHAFSVLRRSISMDSVGFYFRGIGNEEVIDSVHQFVTRTAEARRDLIGNILDFWLPSSSNDDNEDDAHDVDGDGSDDVDENDAPPWGRTRQHTLPSLPPVQTNPSCGKIQNGCYRSISMDSFDFCYRDAELRAEATGSARELMTHIVRCWREGRTPYCDASYSRPHHNDDVTDADIDAGAAPDAAPAA</sequence>
<evidence type="ECO:0000256" key="1">
    <source>
        <dbReference type="SAM" id="MobiDB-lite"/>
    </source>
</evidence>
<dbReference type="AlphaFoldDB" id="A0A5P1EWZ5"/>
<dbReference type="EMBL" id="CM007385">
    <property type="protein sequence ID" value="ONK68650.1"/>
    <property type="molecule type" value="Genomic_DNA"/>
</dbReference>
<feature type="compositionally biased region" description="Low complexity" evidence="1">
    <location>
        <begin position="199"/>
        <end position="210"/>
    </location>
</feature>
<feature type="compositionally biased region" description="Acidic residues" evidence="1">
    <location>
        <begin position="83"/>
        <end position="104"/>
    </location>
</feature>
<accession>A0A5P1EWZ5</accession>
<evidence type="ECO:0000313" key="3">
    <source>
        <dbReference type="Proteomes" id="UP000243459"/>
    </source>
</evidence>
<proteinExistence type="predicted"/>
<gene>
    <name evidence="2" type="ORF">A4U43_C05F14400</name>
</gene>
<organism evidence="2 3">
    <name type="scientific">Asparagus officinalis</name>
    <name type="common">Garden asparagus</name>
    <dbReference type="NCBI Taxonomy" id="4686"/>
    <lineage>
        <taxon>Eukaryota</taxon>
        <taxon>Viridiplantae</taxon>
        <taxon>Streptophyta</taxon>
        <taxon>Embryophyta</taxon>
        <taxon>Tracheophyta</taxon>
        <taxon>Spermatophyta</taxon>
        <taxon>Magnoliopsida</taxon>
        <taxon>Liliopsida</taxon>
        <taxon>Asparagales</taxon>
        <taxon>Asparagaceae</taxon>
        <taxon>Asparagoideae</taxon>
        <taxon>Asparagus</taxon>
    </lineage>
</organism>
<reference evidence="3" key="1">
    <citation type="journal article" date="2017" name="Nat. Commun.">
        <title>The asparagus genome sheds light on the origin and evolution of a young Y chromosome.</title>
        <authorList>
            <person name="Harkess A."/>
            <person name="Zhou J."/>
            <person name="Xu C."/>
            <person name="Bowers J.E."/>
            <person name="Van der Hulst R."/>
            <person name="Ayyampalayam S."/>
            <person name="Mercati F."/>
            <person name="Riccardi P."/>
            <person name="McKain M.R."/>
            <person name="Kakrana A."/>
            <person name="Tang H."/>
            <person name="Ray J."/>
            <person name="Groenendijk J."/>
            <person name="Arikit S."/>
            <person name="Mathioni S.M."/>
            <person name="Nakano M."/>
            <person name="Shan H."/>
            <person name="Telgmann-Rauber A."/>
            <person name="Kanno A."/>
            <person name="Yue Z."/>
            <person name="Chen H."/>
            <person name="Li W."/>
            <person name="Chen Y."/>
            <person name="Xu X."/>
            <person name="Zhang Y."/>
            <person name="Luo S."/>
            <person name="Chen H."/>
            <person name="Gao J."/>
            <person name="Mao Z."/>
            <person name="Pires J.C."/>
            <person name="Luo M."/>
            <person name="Kudrna D."/>
            <person name="Wing R.A."/>
            <person name="Meyers B.C."/>
            <person name="Yi K."/>
            <person name="Kong H."/>
            <person name="Lavrijsen P."/>
            <person name="Sunseri F."/>
            <person name="Falavigna A."/>
            <person name="Ye Y."/>
            <person name="Leebens-Mack J.H."/>
            <person name="Chen G."/>
        </authorList>
    </citation>
    <scope>NUCLEOTIDE SEQUENCE [LARGE SCALE GENOMIC DNA]</scope>
    <source>
        <strain evidence="3">cv. DH0086</strain>
    </source>
</reference>
<dbReference type="Gramene" id="ONK68650">
    <property type="protein sequence ID" value="ONK68650"/>
    <property type="gene ID" value="A4U43_C05F14400"/>
</dbReference>
<keyword evidence="3" id="KW-1185">Reference proteome</keyword>
<name>A0A5P1EWZ5_ASPOF</name>
<dbReference type="Proteomes" id="UP000243459">
    <property type="component" value="Chromosome 5"/>
</dbReference>
<protein>
    <submittedName>
        <fullName evidence="2">Uncharacterized protein</fullName>
    </submittedName>
</protein>